<evidence type="ECO:0000313" key="5">
    <source>
        <dbReference type="Proteomes" id="UP000325030"/>
    </source>
</evidence>
<dbReference type="RefSeq" id="WP_156303857.1">
    <property type="nucleotide sequence ID" value="NZ_AP018929.1"/>
</dbReference>
<accession>A0A510E1K6</accession>
<keyword evidence="1" id="KW-1133">Transmembrane helix</keyword>
<evidence type="ECO:0000313" key="3">
    <source>
        <dbReference type="EMBL" id="BBG26347.1"/>
    </source>
</evidence>
<dbReference type="EMBL" id="AP018929">
    <property type="protein sequence ID" value="BBG23600.1"/>
    <property type="molecule type" value="Genomic_DNA"/>
</dbReference>
<dbReference type="AlphaFoldDB" id="A0A510DU61"/>
<sequence length="58" mass="6317">MKIVVTVSICVLIIDMIKVLLPEEIQVIVSIILLTSALIICASALLSFKSKSKSMKEV</sequence>
<protein>
    <submittedName>
        <fullName evidence="2">Uncharacterized protein</fullName>
    </submittedName>
</protein>
<keyword evidence="1" id="KW-0472">Membrane</keyword>
<name>A0A510DU61_9CREN</name>
<dbReference type="Proteomes" id="UP000322983">
    <property type="component" value="Chromosome"/>
</dbReference>
<feature type="transmembrane region" description="Helical" evidence="1">
    <location>
        <begin position="25"/>
        <end position="48"/>
    </location>
</feature>
<evidence type="ECO:0000313" key="2">
    <source>
        <dbReference type="EMBL" id="BBG23600.1"/>
    </source>
</evidence>
<keyword evidence="1" id="KW-0812">Transmembrane</keyword>
<evidence type="ECO:0000256" key="1">
    <source>
        <dbReference type="SAM" id="Phobius"/>
    </source>
</evidence>
<dbReference type="Proteomes" id="UP000325030">
    <property type="component" value="Chromosome"/>
</dbReference>
<proteinExistence type="predicted"/>
<gene>
    <name evidence="2" type="ORF">IC006_0888</name>
    <name evidence="3" type="ORF">IC007_0855</name>
</gene>
<dbReference type="EMBL" id="AP018930">
    <property type="protein sequence ID" value="BBG26347.1"/>
    <property type="molecule type" value="Genomic_DNA"/>
</dbReference>
<organism evidence="2 4">
    <name type="scientific">Sulfuracidifex tepidarius</name>
    <dbReference type="NCBI Taxonomy" id="1294262"/>
    <lineage>
        <taxon>Archaea</taxon>
        <taxon>Thermoproteota</taxon>
        <taxon>Thermoprotei</taxon>
        <taxon>Sulfolobales</taxon>
        <taxon>Sulfolobaceae</taxon>
        <taxon>Sulfuracidifex</taxon>
    </lineage>
</organism>
<keyword evidence="4" id="KW-1185">Reference proteome</keyword>
<reference evidence="2 4" key="2">
    <citation type="journal article" date="2020" name="Int. J. Syst. Evol. Microbiol.">
        <title>Sulfuracidifex tepidarius gen. nov., sp. nov. and transfer of Sulfolobus metallicus Huber and Stetter 1992 to the genus Sulfuracidifex as Sulfuracidifex metallicus comb. nov.</title>
        <authorList>
            <person name="Itoh T."/>
            <person name="Miura T."/>
            <person name="Sakai H.D."/>
            <person name="Kato S."/>
            <person name="Ohkuma M."/>
            <person name="Takashina T."/>
        </authorList>
    </citation>
    <scope>NUCLEOTIDE SEQUENCE [LARGE SCALE GENOMIC DNA]</scope>
    <source>
        <strain evidence="2 4">IC-006</strain>
        <strain evidence="3">IC-007</strain>
    </source>
</reference>
<dbReference type="KEGG" id="step:IC006_0888"/>
<evidence type="ECO:0000313" key="4">
    <source>
        <dbReference type="Proteomes" id="UP000322983"/>
    </source>
</evidence>
<dbReference type="GeneID" id="43938200"/>
<accession>A0A510DU61</accession>
<reference evidence="5" key="1">
    <citation type="submission" date="2018-09" db="EMBL/GenBank/DDBJ databases">
        <title>Complete Genome Sequencing of Sulfolobus sp. JCM 16834.</title>
        <authorList>
            <person name="Kato S."/>
            <person name="Itoh T."/>
            <person name="Ohkuma M."/>
        </authorList>
    </citation>
    <scope>NUCLEOTIDE SEQUENCE [LARGE SCALE GENOMIC DNA]</scope>
    <source>
        <strain evidence="5">IC-007</strain>
    </source>
</reference>